<sequence length="117" mass="13390">MFTSIYLYRVPKAQVDAFLQIQREAAQIYRSYGALDDVTFVASNLEAKYGCLAFDETFPVGADEVVLISLSSFLDRFHHDEVMSKVDVDERIDELYQQVTTLLDIGRVIRGEFEQVV</sequence>
<dbReference type="InterPro" id="IPR009874">
    <property type="entry name" value="DUF1428"/>
</dbReference>
<organism evidence="1 2">
    <name type="scientific">Ktedonosporobacter rubrisoli</name>
    <dbReference type="NCBI Taxonomy" id="2509675"/>
    <lineage>
        <taxon>Bacteria</taxon>
        <taxon>Bacillati</taxon>
        <taxon>Chloroflexota</taxon>
        <taxon>Ktedonobacteria</taxon>
        <taxon>Ktedonobacterales</taxon>
        <taxon>Ktedonosporobacteraceae</taxon>
        <taxon>Ktedonosporobacter</taxon>
    </lineage>
</organism>
<accession>A0A4V0YYT6</accession>
<dbReference type="RefSeq" id="WP_129888408.1">
    <property type="nucleotide sequence ID" value="NZ_CP035758.1"/>
</dbReference>
<dbReference type="Proteomes" id="UP000290365">
    <property type="component" value="Chromosome"/>
</dbReference>
<reference evidence="1 2" key="1">
    <citation type="submission" date="2019-01" db="EMBL/GenBank/DDBJ databases">
        <title>Ktedonosporobacter rubrisoli SCAWS-G2.</title>
        <authorList>
            <person name="Huang Y."/>
            <person name="Yan B."/>
        </authorList>
    </citation>
    <scope>NUCLEOTIDE SEQUENCE [LARGE SCALE GENOMIC DNA]</scope>
    <source>
        <strain evidence="1 2">SCAWS-G2</strain>
    </source>
</reference>
<dbReference type="SUPFAM" id="SSF54909">
    <property type="entry name" value="Dimeric alpha+beta barrel"/>
    <property type="match status" value="1"/>
</dbReference>
<dbReference type="Pfam" id="PF07237">
    <property type="entry name" value="DUF1428"/>
    <property type="match status" value="1"/>
</dbReference>
<gene>
    <name evidence="1" type="ORF">EPA93_15660</name>
</gene>
<proteinExistence type="predicted"/>
<evidence type="ECO:0000313" key="2">
    <source>
        <dbReference type="Proteomes" id="UP000290365"/>
    </source>
</evidence>
<protein>
    <submittedName>
        <fullName evidence="1">DUF1428 family protein</fullName>
    </submittedName>
</protein>
<name>A0A4V0YYT6_KTERU</name>
<dbReference type="AlphaFoldDB" id="A0A4V0YYT6"/>
<keyword evidence="2" id="KW-1185">Reference proteome</keyword>
<dbReference type="OrthoDB" id="9792392at2"/>
<dbReference type="InterPro" id="IPR011008">
    <property type="entry name" value="Dimeric_a/b-barrel"/>
</dbReference>
<evidence type="ECO:0000313" key="1">
    <source>
        <dbReference type="EMBL" id="QBD77351.1"/>
    </source>
</evidence>
<dbReference type="KEGG" id="kbs:EPA93_15660"/>
<dbReference type="Gene3D" id="3.30.70.100">
    <property type="match status" value="1"/>
</dbReference>
<dbReference type="EMBL" id="CP035758">
    <property type="protein sequence ID" value="QBD77351.1"/>
    <property type="molecule type" value="Genomic_DNA"/>
</dbReference>